<sequence>MSKSSRYSSSLRPAPPPTMTSSSTAIDLVSDTGSDSDVQIVAPSWDYIAKASTFYKVADALLTGRKYGSPALDDQRNLLASFLGHPGKDYFTGERVTQFNQVAAQLKATHSATTTTLKKNWNLTYVVEKLTLMLCLVQKEDMEKKVPAASMPKSTRSSSKNKSTKKSATKKSTNLHRAIHNLKKVYNPVYTKYQEAKKADANKKNKTPSLNHQKSGLRLQDSVQFRRSDACLSNCPECNHGNTMALSKHSDTNAENERRRREAGNDSFEGVSIMVGCYCFQLQSGNEDDCPCQVVFEEKNRQVIALATARNKARENGRQSGANPPPEGTTTALFYNHMKGLIDNHTVREAQNADGRNQDQMIQDAATLVGHDMIGDPYIVSNATLRQELQHDIPRNTTVQFRGNNGGAAQTLTLAQARKQIKQSRKEKKDGAFDAPTYGGPSQVPFYSNRTAHAPLPATAAHAPLPATAAAVSAQREGLPDPNRAHRNKLSPVPLPVPLPIPTESNQPGPNSMATRVRKRCTKIILDKSTSPETKKKVKPIYQRLSKQSPSILRTIEDDLEVESSQEAVSQLTELFGDD</sequence>
<accession>A0A7S2M6M9</accession>
<feature type="compositionally biased region" description="Low complexity" evidence="1">
    <location>
        <begin position="1"/>
        <end position="12"/>
    </location>
</feature>
<evidence type="ECO:0000256" key="1">
    <source>
        <dbReference type="SAM" id="MobiDB-lite"/>
    </source>
</evidence>
<evidence type="ECO:0000313" key="2">
    <source>
        <dbReference type="EMBL" id="CAD9626590.1"/>
    </source>
</evidence>
<protein>
    <submittedName>
        <fullName evidence="2">Uncharacterized protein</fullName>
    </submittedName>
</protein>
<feature type="region of interest" description="Disordered" evidence="1">
    <location>
        <begin position="242"/>
        <end position="265"/>
    </location>
</feature>
<feature type="region of interest" description="Disordered" evidence="1">
    <location>
        <begin position="1"/>
        <end position="27"/>
    </location>
</feature>
<feature type="compositionally biased region" description="Basic and acidic residues" evidence="1">
    <location>
        <begin position="248"/>
        <end position="264"/>
    </location>
</feature>
<feature type="region of interest" description="Disordered" evidence="1">
    <location>
        <begin position="145"/>
        <end position="178"/>
    </location>
</feature>
<feature type="region of interest" description="Disordered" evidence="1">
    <location>
        <begin position="467"/>
        <end position="516"/>
    </location>
</feature>
<feature type="region of interest" description="Disordered" evidence="1">
    <location>
        <begin position="197"/>
        <end position="219"/>
    </location>
</feature>
<organism evidence="2">
    <name type="scientific">Skeletonema marinoi</name>
    <dbReference type="NCBI Taxonomy" id="267567"/>
    <lineage>
        <taxon>Eukaryota</taxon>
        <taxon>Sar</taxon>
        <taxon>Stramenopiles</taxon>
        <taxon>Ochrophyta</taxon>
        <taxon>Bacillariophyta</taxon>
        <taxon>Coscinodiscophyceae</taxon>
        <taxon>Thalassiosirophycidae</taxon>
        <taxon>Thalassiosirales</taxon>
        <taxon>Skeletonemataceae</taxon>
        <taxon>Skeletonema</taxon>
        <taxon>Skeletonema marinoi-dohrnii complex</taxon>
    </lineage>
</organism>
<proteinExistence type="predicted"/>
<dbReference type="EMBL" id="HBGZ01029358">
    <property type="protein sequence ID" value="CAD9626590.1"/>
    <property type="molecule type" value="Transcribed_RNA"/>
</dbReference>
<dbReference type="AlphaFoldDB" id="A0A7S2M6M9"/>
<feature type="compositionally biased region" description="Polar residues" evidence="1">
    <location>
        <begin position="503"/>
        <end position="514"/>
    </location>
</feature>
<gene>
    <name evidence="2" type="ORF">SMAR0320_LOCUS20867</name>
</gene>
<reference evidence="2" key="1">
    <citation type="submission" date="2021-01" db="EMBL/GenBank/DDBJ databases">
        <authorList>
            <person name="Corre E."/>
            <person name="Pelletier E."/>
            <person name="Niang G."/>
            <person name="Scheremetjew M."/>
            <person name="Finn R."/>
            <person name="Kale V."/>
            <person name="Holt S."/>
            <person name="Cochrane G."/>
            <person name="Meng A."/>
            <person name="Brown T."/>
            <person name="Cohen L."/>
        </authorList>
    </citation>
    <scope>NUCLEOTIDE SEQUENCE</scope>
    <source>
        <strain evidence="2">SM1012Den-03</strain>
    </source>
</reference>
<feature type="compositionally biased region" description="Basic residues" evidence="1">
    <location>
        <begin position="162"/>
        <end position="178"/>
    </location>
</feature>
<name>A0A7S2M6M9_9STRA</name>